<gene>
    <name evidence="3" type="primary">ABSGL_00689.1 scaffold 864</name>
</gene>
<dbReference type="GO" id="GO:0003677">
    <property type="term" value="F:DNA binding"/>
    <property type="evidence" value="ECO:0007669"/>
    <property type="project" value="InterPro"/>
</dbReference>
<dbReference type="InterPro" id="IPR031872">
    <property type="entry name" value="NDC10_II"/>
</dbReference>
<evidence type="ECO:0000313" key="4">
    <source>
        <dbReference type="Proteomes" id="UP000078561"/>
    </source>
</evidence>
<feature type="compositionally biased region" description="Pro residues" evidence="1">
    <location>
        <begin position="75"/>
        <end position="85"/>
    </location>
</feature>
<dbReference type="Proteomes" id="UP000078561">
    <property type="component" value="Unassembled WGS sequence"/>
</dbReference>
<proteinExistence type="predicted"/>
<evidence type="ECO:0000313" key="3">
    <source>
        <dbReference type="EMBL" id="SAL95371.1"/>
    </source>
</evidence>
<name>A0A168KT07_ABSGL</name>
<sequence>APILIVNFHFEVPMPLIVDLLRAIGRRLTVLQRTTANNTETIHGLQEITHGLQVSVERMEANQPQPQEEDDLVPQPLPESLPNPSPGKENTDIQFLTAFNQLVGLDNGKKQLAYAKALSETIVLQAKIKFPGLEDNGRSKMPQEAQSWMVTAFEDSCRGGGAHVERAQKKWIARGLLRHKWSTKGKSKAARVTNTLSKKTPAQPSLSSPGLSSPSSKKTPAQPSGSSSSSSSSPSPAPAQRPAKKDKDKGKGKARVLKGPSSSRKRRRVISSQGYILSCSCHCFAPILSCSCPVVSGICKHMFLVSKVKVIPSYVNRSASLTSLSSPASSPTSSLHIPVAAKRRVYGDELLMDDLCDKVKSSLNIIDTVENRTLYARDSIRNEDKTARQAQEWPYSSPGIRSNKKTHINCGSSARMGGNVCANVDQIRRQGRWKNTTMEGISHQPSRELVQSMAGFPTYGRFFYLARAALDPPTSLCKKLFPAIGECHDRLAAKELSPGDPIQPTVAENAFVQVIMIFRKTFIQDSVLMMELHPCYPIWQHSIFSDLAYLSFKR</sequence>
<feature type="compositionally biased region" description="Polar residues" evidence="1">
    <location>
        <begin position="192"/>
        <end position="203"/>
    </location>
</feature>
<protein>
    <recommendedName>
        <fullName evidence="2">Ndc10 domain-containing protein</fullName>
    </recommendedName>
</protein>
<dbReference type="OrthoDB" id="2204095at2759"/>
<feature type="domain" description="Ndc10" evidence="2">
    <location>
        <begin position="395"/>
        <end position="548"/>
    </location>
</feature>
<dbReference type="InterPro" id="IPR038279">
    <property type="entry name" value="Ndc10_dom2_sf"/>
</dbReference>
<dbReference type="Gene3D" id="1.10.443.20">
    <property type="entry name" value="Centromere DNA-binding protein complex CBF3 subunit, domain 2"/>
    <property type="match status" value="1"/>
</dbReference>
<dbReference type="AlphaFoldDB" id="A0A168KT07"/>
<keyword evidence="4" id="KW-1185">Reference proteome</keyword>
<organism evidence="3">
    <name type="scientific">Absidia glauca</name>
    <name type="common">Pin mould</name>
    <dbReference type="NCBI Taxonomy" id="4829"/>
    <lineage>
        <taxon>Eukaryota</taxon>
        <taxon>Fungi</taxon>
        <taxon>Fungi incertae sedis</taxon>
        <taxon>Mucoromycota</taxon>
        <taxon>Mucoromycotina</taxon>
        <taxon>Mucoromycetes</taxon>
        <taxon>Mucorales</taxon>
        <taxon>Cunninghamellaceae</taxon>
        <taxon>Absidia</taxon>
    </lineage>
</organism>
<feature type="region of interest" description="Disordered" evidence="1">
    <location>
        <begin position="182"/>
        <end position="267"/>
    </location>
</feature>
<accession>A0A168KT07</accession>
<feature type="region of interest" description="Disordered" evidence="1">
    <location>
        <begin position="60"/>
        <end position="89"/>
    </location>
</feature>
<dbReference type="Pfam" id="PF16787">
    <property type="entry name" value="NDC10_II"/>
    <property type="match status" value="1"/>
</dbReference>
<evidence type="ECO:0000256" key="1">
    <source>
        <dbReference type="SAM" id="MobiDB-lite"/>
    </source>
</evidence>
<feature type="non-terminal residue" evidence="3">
    <location>
        <position position="1"/>
    </location>
</feature>
<dbReference type="EMBL" id="LT550286">
    <property type="protein sequence ID" value="SAL95371.1"/>
    <property type="molecule type" value="Genomic_DNA"/>
</dbReference>
<reference evidence="3" key="1">
    <citation type="submission" date="2016-04" db="EMBL/GenBank/DDBJ databases">
        <authorList>
            <person name="Evans L.H."/>
            <person name="Alamgir A."/>
            <person name="Owens N."/>
            <person name="Weber N.D."/>
            <person name="Virtaneva K."/>
            <person name="Barbian K."/>
            <person name="Babar A."/>
            <person name="Rosenke K."/>
        </authorList>
    </citation>
    <scope>NUCLEOTIDE SEQUENCE [LARGE SCALE GENOMIC DNA]</scope>
    <source>
        <strain evidence="3">CBS 101.48</strain>
    </source>
</reference>
<evidence type="ECO:0000259" key="2">
    <source>
        <dbReference type="Pfam" id="PF16787"/>
    </source>
</evidence>
<dbReference type="InParanoid" id="A0A168KT07"/>
<feature type="compositionally biased region" description="Low complexity" evidence="1">
    <location>
        <begin position="204"/>
        <end position="241"/>
    </location>
</feature>